<feature type="compositionally biased region" description="Low complexity" evidence="1">
    <location>
        <begin position="188"/>
        <end position="206"/>
    </location>
</feature>
<accession>A0A1T4T3K2</accession>
<evidence type="ECO:0000313" key="5">
    <source>
        <dbReference type="Proteomes" id="UP000190092"/>
    </source>
</evidence>
<dbReference type="RefSeq" id="WP_085937351.1">
    <property type="nucleotide sequence ID" value="NZ_FUWJ01000012.1"/>
</dbReference>
<keyword evidence="2" id="KW-1133">Transmembrane helix</keyword>
<dbReference type="STRING" id="225324.SAMN02745126_05630"/>
<evidence type="ECO:0000259" key="3">
    <source>
        <dbReference type="PROSITE" id="PS50943"/>
    </source>
</evidence>
<dbReference type="PANTHER" id="PTHR34475:SF1">
    <property type="entry name" value="CYTOSKELETON PROTEIN RODZ"/>
    <property type="match status" value="1"/>
</dbReference>
<sequence length="341" mass="35618">MPDQVDWQAMGHDTTGHAVGRLLRDEREARGLSIADVAKNLCIRPSYLEAIEQGRFEKLPGAAYVPAFLRAYARHLGLDAQKVLTAYQLSGSVPIERPVSMPGDFPQPERRAPIGLAVLTVLLVIAAGYGVWHYLPRQQPVVVEKVPPVPDRLLASQPSTSETARLATAPAVVTPGPAASKTDSQKSAAAPTAPAVQPQQPAQGPGLPRPPRQDVATAPPPPVAPPPAVIAVPAAPPPVMMSVPSAGQALAAQPPGADTPREAPADAATQEAVARPAPPANADTAVVVATPTKSDTKVVVRSNSWVELRSPNGDVLAQTYVRAGESYVVPAGISYRVIDAH</sequence>
<keyword evidence="2" id="KW-0812">Transmembrane</keyword>
<protein>
    <submittedName>
        <fullName evidence="4">Cytoskeleton protein RodZ</fullName>
    </submittedName>
</protein>
<dbReference type="AlphaFoldDB" id="A0A1T4T3K2"/>
<reference evidence="5" key="1">
    <citation type="submission" date="2017-02" db="EMBL/GenBank/DDBJ databases">
        <authorList>
            <person name="Varghese N."/>
            <person name="Submissions S."/>
        </authorList>
    </citation>
    <scope>NUCLEOTIDE SEQUENCE [LARGE SCALE GENOMIC DNA]</scope>
    <source>
        <strain evidence="5">ATCC 27094</strain>
    </source>
</reference>
<dbReference type="CDD" id="cd00093">
    <property type="entry name" value="HTH_XRE"/>
    <property type="match status" value="1"/>
</dbReference>
<dbReference type="SUPFAM" id="SSF47413">
    <property type="entry name" value="lambda repressor-like DNA-binding domains"/>
    <property type="match status" value="1"/>
</dbReference>
<name>A0A1T4T3K2_9HYPH</name>
<dbReference type="EMBL" id="FUWJ01000012">
    <property type="protein sequence ID" value="SKA35094.1"/>
    <property type="molecule type" value="Genomic_DNA"/>
</dbReference>
<keyword evidence="2" id="KW-0472">Membrane</keyword>
<feature type="compositionally biased region" description="Low complexity" evidence="1">
    <location>
        <begin position="167"/>
        <end position="179"/>
    </location>
</feature>
<organism evidence="4 5">
    <name type="scientific">Enhydrobacter aerosaccus</name>
    <dbReference type="NCBI Taxonomy" id="225324"/>
    <lineage>
        <taxon>Bacteria</taxon>
        <taxon>Pseudomonadati</taxon>
        <taxon>Pseudomonadota</taxon>
        <taxon>Alphaproteobacteria</taxon>
        <taxon>Hyphomicrobiales</taxon>
        <taxon>Enhydrobacter</taxon>
    </lineage>
</organism>
<dbReference type="InterPro" id="IPR001387">
    <property type="entry name" value="Cro/C1-type_HTH"/>
</dbReference>
<feature type="region of interest" description="Disordered" evidence="1">
    <location>
        <begin position="153"/>
        <end position="223"/>
    </location>
</feature>
<evidence type="ECO:0000256" key="2">
    <source>
        <dbReference type="SAM" id="Phobius"/>
    </source>
</evidence>
<evidence type="ECO:0000256" key="1">
    <source>
        <dbReference type="SAM" id="MobiDB-lite"/>
    </source>
</evidence>
<dbReference type="Gene3D" id="1.10.260.40">
    <property type="entry name" value="lambda repressor-like DNA-binding domains"/>
    <property type="match status" value="1"/>
</dbReference>
<feature type="transmembrane region" description="Helical" evidence="2">
    <location>
        <begin position="114"/>
        <end position="135"/>
    </location>
</feature>
<dbReference type="PROSITE" id="PS50943">
    <property type="entry name" value="HTH_CROC1"/>
    <property type="match status" value="1"/>
</dbReference>
<dbReference type="GO" id="GO:0003677">
    <property type="term" value="F:DNA binding"/>
    <property type="evidence" value="ECO:0007669"/>
    <property type="project" value="InterPro"/>
</dbReference>
<dbReference type="SMART" id="SM00530">
    <property type="entry name" value="HTH_XRE"/>
    <property type="match status" value="1"/>
</dbReference>
<evidence type="ECO:0000313" key="4">
    <source>
        <dbReference type="EMBL" id="SKA35094.1"/>
    </source>
</evidence>
<dbReference type="InterPro" id="IPR050400">
    <property type="entry name" value="Bact_Cytoskel_RodZ"/>
</dbReference>
<feature type="domain" description="HTH cro/C1-type" evidence="3">
    <location>
        <begin position="23"/>
        <end position="55"/>
    </location>
</feature>
<gene>
    <name evidence="4" type="ORF">SAMN02745126_05630</name>
</gene>
<dbReference type="PANTHER" id="PTHR34475">
    <property type="match status" value="1"/>
</dbReference>
<dbReference type="OrthoDB" id="9790252at2"/>
<dbReference type="Pfam" id="PF13413">
    <property type="entry name" value="HTH_25"/>
    <property type="match status" value="1"/>
</dbReference>
<proteinExistence type="predicted"/>
<keyword evidence="5" id="KW-1185">Reference proteome</keyword>
<dbReference type="InterPro" id="IPR010982">
    <property type="entry name" value="Lambda_DNA-bd_dom_sf"/>
</dbReference>
<dbReference type="Proteomes" id="UP000190092">
    <property type="component" value="Unassembled WGS sequence"/>
</dbReference>